<feature type="transmembrane region" description="Helical" evidence="1">
    <location>
        <begin position="240"/>
        <end position="267"/>
    </location>
</feature>
<feature type="transmembrane region" description="Helical" evidence="1">
    <location>
        <begin position="115"/>
        <end position="135"/>
    </location>
</feature>
<feature type="transmembrane region" description="Helical" evidence="1">
    <location>
        <begin position="83"/>
        <end position="103"/>
    </location>
</feature>
<evidence type="ECO:0000313" key="5">
    <source>
        <dbReference type="Proteomes" id="UP001203136"/>
    </source>
</evidence>
<feature type="transmembrane region" description="Helical" evidence="1">
    <location>
        <begin position="568"/>
        <end position="589"/>
    </location>
</feature>
<dbReference type="Proteomes" id="UP001300871">
    <property type="component" value="Unassembled WGS sequence"/>
</dbReference>
<feature type="transmembrane region" description="Helical" evidence="1">
    <location>
        <begin position="313"/>
        <end position="336"/>
    </location>
</feature>
<dbReference type="InterPro" id="IPR011853">
    <property type="entry name" value="TRAP_DctM-Dct_fused"/>
</dbReference>
<dbReference type="EMBL" id="JAQLGM010000022">
    <property type="protein sequence ID" value="MDB2000609.1"/>
    <property type="molecule type" value="Genomic_DNA"/>
</dbReference>
<feature type="transmembrane region" description="Helical" evidence="1">
    <location>
        <begin position="601"/>
        <end position="634"/>
    </location>
</feature>
<feature type="transmembrane region" description="Helical" evidence="1">
    <location>
        <begin position="23"/>
        <end position="44"/>
    </location>
</feature>
<dbReference type="InterPro" id="IPR010656">
    <property type="entry name" value="DctM"/>
</dbReference>
<dbReference type="PANTHER" id="PTHR43849:SF2">
    <property type="entry name" value="BLL3936 PROTEIN"/>
    <property type="match status" value="1"/>
</dbReference>
<dbReference type="Proteomes" id="UP001203136">
    <property type="component" value="Unassembled WGS sequence"/>
</dbReference>
<keyword evidence="1" id="KW-0472">Membrane</keyword>
<keyword evidence="1" id="KW-1133">Transmembrane helix</keyword>
<reference evidence="4" key="2">
    <citation type="submission" date="2023-01" db="EMBL/GenBank/DDBJ databases">
        <title>Human gut microbiome strain richness.</title>
        <authorList>
            <person name="Chen-Liaw A."/>
        </authorList>
    </citation>
    <scope>NUCLEOTIDE SEQUENCE</scope>
    <source>
        <strain evidence="4">B1_m1001713B170214d0_201011</strain>
    </source>
</reference>
<dbReference type="EMBL" id="JAINVB010000002">
    <property type="protein sequence ID" value="MCK0088993.1"/>
    <property type="molecule type" value="Genomic_DNA"/>
</dbReference>
<name>A0AAW5FAT8_CLOSY</name>
<evidence type="ECO:0000313" key="4">
    <source>
        <dbReference type="EMBL" id="MDB2000609.1"/>
    </source>
</evidence>
<accession>A0AAW5FAT8</accession>
<feature type="domain" description="TRAP C4-dicarboxylate transport system permease DctM subunit" evidence="2">
    <location>
        <begin position="131"/>
        <end position="567"/>
    </location>
</feature>
<organism evidence="3 5">
    <name type="scientific">Clostridium symbiosum</name>
    <name type="common">Bacteroides symbiosus</name>
    <dbReference type="NCBI Taxonomy" id="1512"/>
    <lineage>
        <taxon>Bacteria</taxon>
        <taxon>Bacillati</taxon>
        <taxon>Bacillota</taxon>
        <taxon>Clostridia</taxon>
        <taxon>Lachnospirales</taxon>
        <taxon>Lachnospiraceae</taxon>
        <taxon>Otoolea</taxon>
    </lineage>
</organism>
<feature type="transmembrane region" description="Helical" evidence="1">
    <location>
        <begin position="365"/>
        <end position="396"/>
    </location>
</feature>
<feature type="transmembrane region" description="Helical" evidence="1">
    <location>
        <begin position="141"/>
        <end position="159"/>
    </location>
</feature>
<comment type="caution">
    <text evidence="3">The sequence shown here is derived from an EMBL/GenBank/DDBJ whole genome shotgun (WGS) entry which is preliminary data.</text>
</comment>
<feature type="transmembrane region" description="Helical" evidence="1">
    <location>
        <begin position="502"/>
        <end position="527"/>
    </location>
</feature>
<dbReference type="RefSeq" id="WP_081459682.1">
    <property type="nucleotide sequence ID" value="NZ_BAABZD010000005.1"/>
</dbReference>
<feature type="transmembrane region" description="Helical" evidence="1">
    <location>
        <begin position="539"/>
        <end position="561"/>
    </location>
</feature>
<feature type="transmembrane region" description="Helical" evidence="1">
    <location>
        <begin position="447"/>
        <end position="470"/>
    </location>
</feature>
<evidence type="ECO:0000256" key="1">
    <source>
        <dbReference type="SAM" id="Phobius"/>
    </source>
</evidence>
<evidence type="ECO:0000313" key="3">
    <source>
        <dbReference type="EMBL" id="MCK0088993.1"/>
    </source>
</evidence>
<dbReference type="Pfam" id="PF06808">
    <property type="entry name" value="DctM"/>
    <property type="match status" value="1"/>
</dbReference>
<dbReference type="NCBIfam" id="TIGR02123">
    <property type="entry name" value="TRAP_fused"/>
    <property type="match status" value="1"/>
</dbReference>
<dbReference type="AlphaFoldDB" id="A0AAW5FAT8"/>
<keyword evidence="1" id="KW-0812">Transmembrane</keyword>
<gene>
    <name evidence="3" type="ORF">K5I21_24620</name>
    <name evidence="4" type="ORF">PM006_10400</name>
</gene>
<feature type="transmembrane region" description="Helical" evidence="1">
    <location>
        <begin position="476"/>
        <end position="495"/>
    </location>
</feature>
<feature type="transmembrane region" description="Helical" evidence="1">
    <location>
        <begin position="416"/>
        <end position="435"/>
    </location>
</feature>
<evidence type="ECO:0000259" key="2">
    <source>
        <dbReference type="Pfam" id="PF06808"/>
    </source>
</evidence>
<protein>
    <submittedName>
        <fullName evidence="3">TRAP transporter fused permease subunit</fullName>
    </submittedName>
</protein>
<proteinExistence type="predicted"/>
<reference evidence="3" key="1">
    <citation type="journal article" date="2022" name="Cell Host Microbe">
        <title>Colonization of the live biotherapeutic product VE303 and modulation of the microbiota and metabolites in healthy volunteers.</title>
        <authorList>
            <person name="Dsouza M."/>
            <person name="Menon R."/>
            <person name="Crossette E."/>
            <person name="Bhattarai S.K."/>
            <person name="Schneider J."/>
            <person name="Kim Y.G."/>
            <person name="Reddy S."/>
            <person name="Caballero S."/>
            <person name="Felix C."/>
            <person name="Cornacchione L."/>
            <person name="Hendrickson J."/>
            <person name="Watson A.R."/>
            <person name="Minot S.S."/>
            <person name="Greenfield N."/>
            <person name="Schopf L."/>
            <person name="Szabady R."/>
            <person name="Patarroyo J."/>
            <person name="Smith W."/>
            <person name="Harrison P."/>
            <person name="Kuijper E.J."/>
            <person name="Kelly C.P."/>
            <person name="Olle B."/>
            <person name="Bobilev D."/>
            <person name="Silber J.L."/>
            <person name="Bucci V."/>
            <person name="Roberts B."/>
            <person name="Faith J."/>
            <person name="Norman J.M."/>
        </authorList>
    </citation>
    <scope>NUCLEOTIDE SEQUENCE</scope>
    <source>
        <strain evidence="3">VE303-04</strain>
    </source>
</reference>
<feature type="transmembrane region" description="Helical" evidence="1">
    <location>
        <begin position="200"/>
        <end position="220"/>
    </location>
</feature>
<sequence>MSEANALNQDQKPVSKFASLPKWRYASLVILSVMLIAFQLYIALVRPLDKWIQVPVHLCLALAIAFIHKPVADKCKTTVTKALGWAYDIFMLAGVAYCAYYFISNLSYLQNRIYNVDSMTTADLLCAYWLLIIVMEAVRRFMGMNLFIFICVFIAYAFLGQKISGIFKFRGMSWQSFGEVMVMDPNGILGSPLSSSVNTLFYFLLFGAFFSVCGGGQVLIDLGMKLSDKTAGGPAKASVVSSGLMGMISGSAVANVTSTGVMTIPLMKKSGYEPHQAGAIEAVASTGGQIMPPIMGVGAFIMAEMIGISYTRIAMAAIIPALAYYGSVFLLVHFLAKKKKMNSHDEAVVCKTAPIMPRIYQLAPIIVLVVMIFMGSSLTRAALVGSALAIIVSFISKDTRMNVSQFIDAMLDGTKQAYGIAIPTAACGIMTGIVVQSGVANKLTKIIAATGSSSLALALIITMLGCMLLGMALPTVAAYLIANILFCSTLISLGIDPLPANMFIFYFGVIAQITPPVCLASFTAAGIAGASSWKTGWTAFAYALVSFLTPYVFVFHPALLLQGTVTEVVVNTAIMAYGIIFLAGGIAGYMFVPIKNVVVRVLLACVAVFIIIPENITTLIGIPMGLAILVYFYIQGKKHKEAKASASAAA</sequence>
<dbReference type="PANTHER" id="PTHR43849">
    <property type="entry name" value="BLL3936 PROTEIN"/>
    <property type="match status" value="1"/>
</dbReference>